<dbReference type="SUPFAM" id="SSF54506">
    <property type="entry name" value="Diaminopimelate epimerase-like"/>
    <property type="match status" value="1"/>
</dbReference>
<reference evidence="4" key="2">
    <citation type="submission" date="2025-09" db="UniProtKB">
        <authorList>
            <consortium name="Ensembl"/>
        </authorList>
    </citation>
    <scope>IDENTIFICATION</scope>
</reference>
<dbReference type="Pfam" id="PF02567">
    <property type="entry name" value="PhzC-PhzF"/>
    <property type="match status" value="2"/>
</dbReference>
<feature type="active site" evidence="3">
    <location>
        <position position="46"/>
    </location>
</feature>
<protein>
    <submittedName>
        <fullName evidence="4">Phenazine biosynthesis like protein domain containing</fullName>
    </submittedName>
</protein>
<evidence type="ECO:0000313" key="4">
    <source>
        <dbReference type="Ensembl" id="ENSEBUP00000018578.1"/>
    </source>
</evidence>
<evidence type="ECO:0000256" key="1">
    <source>
        <dbReference type="ARBA" id="ARBA00008270"/>
    </source>
</evidence>
<dbReference type="AlphaFoldDB" id="A0A8C4QPD1"/>
<sequence>MRIPLYVVDAFSRQPFCGNPAAVCLLNTTMAEKTYQSVAAEMNLSETAFVQTLSERDTLSTASRFSLRWFTPTQEIPLCGHATLATAAVLYSETANPNVHLTFETLSGELYARKKGENIVLDFPLNPPVPQVRLFVWHFNLTASDAGRNLERLSVDTASLLAADTGARVRGVIVTLRGDGRPYNFYSRYFAPWVGINEDPVTGSAHTVLAPYWSSRLGMTHLQGDSANVLCRSELAGTGSFPHFKRWILNIPGHLAL</sequence>
<keyword evidence="2" id="KW-0413">Isomerase</keyword>
<dbReference type="Proteomes" id="UP000694388">
    <property type="component" value="Unplaced"/>
</dbReference>
<name>A0A8C4QPD1_EPTBU</name>
<dbReference type="PANTHER" id="PTHR13774">
    <property type="entry name" value="PHENAZINE BIOSYNTHESIS PROTEIN"/>
    <property type="match status" value="1"/>
</dbReference>
<evidence type="ECO:0000256" key="2">
    <source>
        <dbReference type="ARBA" id="ARBA00023235"/>
    </source>
</evidence>
<dbReference type="Ensembl" id="ENSEBUT00000019154.1">
    <property type="protein sequence ID" value="ENSEBUP00000018578.1"/>
    <property type="gene ID" value="ENSEBUG00000011595.1"/>
</dbReference>
<proteinExistence type="inferred from homology"/>
<dbReference type="GO" id="GO:0016853">
    <property type="term" value="F:isomerase activity"/>
    <property type="evidence" value="ECO:0007669"/>
    <property type="project" value="UniProtKB-KW"/>
</dbReference>
<dbReference type="OMA" id="DFPAQYP"/>
<dbReference type="NCBIfam" id="TIGR00654">
    <property type="entry name" value="PhzF_family"/>
    <property type="match status" value="1"/>
</dbReference>
<reference evidence="4" key="1">
    <citation type="submission" date="2025-08" db="UniProtKB">
        <authorList>
            <consortium name="Ensembl"/>
        </authorList>
    </citation>
    <scope>IDENTIFICATION</scope>
</reference>
<accession>A0A8C4QPD1</accession>
<dbReference type="PANTHER" id="PTHR13774:SF17">
    <property type="entry name" value="PHENAZINE BIOSYNTHESIS-LIKE DOMAIN-CONTAINING PROTEIN"/>
    <property type="match status" value="1"/>
</dbReference>
<dbReference type="PIRSF" id="PIRSF016184">
    <property type="entry name" value="PhzC_PhzF"/>
    <property type="match status" value="1"/>
</dbReference>
<dbReference type="GO" id="GO:0005737">
    <property type="term" value="C:cytoplasm"/>
    <property type="evidence" value="ECO:0007669"/>
    <property type="project" value="TreeGrafter"/>
</dbReference>
<dbReference type="InterPro" id="IPR003719">
    <property type="entry name" value="Phenazine_PhzF-like"/>
</dbReference>
<evidence type="ECO:0000313" key="5">
    <source>
        <dbReference type="Proteomes" id="UP000694388"/>
    </source>
</evidence>
<organism evidence="4 5">
    <name type="scientific">Eptatretus burgeri</name>
    <name type="common">Inshore hagfish</name>
    <dbReference type="NCBI Taxonomy" id="7764"/>
    <lineage>
        <taxon>Eukaryota</taxon>
        <taxon>Metazoa</taxon>
        <taxon>Chordata</taxon>
        <taxon>Craniata</taxon>
        <taxon>Vertebrata</taxon>
        <taxon>Cyclostomata</taxon>
        <taxon>Myxini</taxon>
        <taxon>Myxiniformes</taxon>
        <taxon>Myxinidae</taxon>
        <taxon>Eptatretinae</taxon>
        <taxon>Eptatretus</taxon>
    </lineage>
</organism>
<evidence type="ECO:0000256" key="3">
    <source>
        <dbReference type="PIRSR" id="PIRSR016184-1"/>
    </source>
</evidence>
<dbReference type="GeneTree" id="ENSGT00390000017595"/>
<comment type="similarity">
    <text evidence="1">Belongs to the PhzF family.</text>
</comment>
<dbReference type="Gene3D" id="3.10.310.10">
    <property type="entry name" value="Diaminopimelate Epimerase, Chain A, domain 1"/>
    <property type="match status" value="2"/>
</dbReference>
<keyword evidence="5" id="KW-1185">Reference proteome</keyword>